<dbReference type="EMBL" id="MWPV01000001">
    <property type="protein sequence ID" value="OUL59085.1"/>
    <property type="molecule type" value="Genomic_DNA"/>
</dbReference>
<gene>
    <name evidence="4" type="ORF">B1199_02050</name>
</gene>
<dbReference type="OrthoDB" id="5768587at2"/>
<comment type="function">
    <text evidence="1">May be involved in the biogenesis of curli organelles.</text>
</comment>
<keyword evidence="3" id="KW-0732">Signal</keyword>
<evidence type="ECO:0000313" key="5">
    <source>
        <dbReference type="Proteomes" id="UP000194841"/>
    </source>
</evidence>
<reference evidence="4 5" key="1">
    <citation type="submission" date="2017-02" db="EMBL/GenBank/DDBJ databases">
        <title>Pseudoalteromonas ulvae TC14 Genome.</title>
        <authorList>
            <person name="Molmeret M."/>
        </authorList>
    </citation>
    <scope>NUCLEOTIDE SEQUENCE [LARGE SCALE GENOMIC DNA]</scope>
    <source>
        <strain evidence="4">TC14</strain>
    </source>
</reference>
<dbReference type="Proteomes" id="UP000194841">
    <property type="component" value="Unassembled WGS sequence"/>
</dbReference>
<proteinExistence type="predicted"/>
<accession>A0A244CU04</accession>
<sequence length="131" mass="14920">MNRYHSIPLLLMCVFLLCTTKPVYGEIEISGLLLDRTISRSGHEFYNKFSLLWQDMPNTVGTNVVIKETVVPRAGTRLVVEMNNTIIYGTYMGRRIEPVEDKVEQAIYTTIDAIARSQFIEQSEDLASSGW</sequence>
<comment type="caution">
    <text evidence="4">The sequence shown here is derived from an EMBL/GenBank/DDBJ whole genome shotgun (WGS) entry which is preliminary data.</text>
</comment>
<evidence type="ECO:0000313" key="4">
    <source>
        <dbReference type="EMBL" id="OUL59085.1"/>
    </source>
</evidence>
<dbReference type="AlphaFoldDB" id="A0A244CU04"/>
<name>A0A244CU04_PSEDV</name>
<keyword evidence="5" id="KW-1185">Reference proteome</keyword>
<evidence type="ECO:0000256" key="1">
    <source>
        <dbReference type="ARBA" id="ARBA00003989"/>
    </source>
</evidence>
<dbReference type="Pfam" id="PF10627">
    <property type="entry name" value="CsgE"/>
    <property type="match status" value="1"/>
</dbReference>
<dbReference type="RefSeq" id="WP_086742480.1">
    <property type="nucleotide sequence ID" value="NZ_MWPV01000001.1"/>
</dbReference>
<protein>
    <recommendedName>
        <fullName evidence="2">Curli production assembly/transport component CsgE</fullName>
    </recommendedName>
</protein>
<organism evidence="4 5">
    <name type="scientific">Pseudoalteromonas ulvae</name>
    <dbReference type="NCBI Taxonomy" id="107327"/>
    <lineage>
        <taxon>Bacteria</taxon>
        <taxon>Pseudomonadati</taxon>
        <taxon>Pseudomonadota</taxon>
        <taxon>Gammaproteobacteria</taxon>
        <taxon>Alteromonadales</taxon>
        <taxon>Pseudoalteromonadaceae</taxon>
        <taxon>Pseudoalteromonas</taxon>
    </lineage>
</organism>
<dbReference type="InterPro" id="IPR018900">
    <property type="entry name" value="Curli_CsgE"/>
</dbReference>
<evidence type="ECO:0000256" key="2">
    <source>
        <dbReference type="ARBA" id="ARBA00014024"/>
    </source>
</evidence>
<evidence type="ECO:0000256" key="3">
    <source>
        <dbReference type="ARBA" id="ARBA00022729"/>
    </source>
</evidence>